<feature type="domain" description="Apple" evidence="3">
    <location>
        <begin position="210"/>
        <end position="302"/>
    </location>
</feature>
<keyword evidence="6" id="KW-1185">Reference proteome</keyword>
<feature type="domain" description="ZP" evidence="4">
    <location>
        <begin position="308"/>
        <end position="547"/>
    </location>
</feature>
<dbReference type="OrthoDB" id="6430118at2759"/>
<organism evidence="5 6">
    <name type="scientific">Nephila pilipes</name>
    <name type="common">Giant wood spider</name>
    <name type="synonym">Nephila maculata</name>
    <dbReference type="NCBI Taxonomy" id="299642"/>
    <lineage>
        <taxon>Eukaryota</taxon>
        <taxon>Metazoa</taxon>
        <taxon>Ecdysozoa</taxon>
        <taxon>Arthropoda</taxon>
        <taxon>Chelicerata</taxon>
        <taxon>Arachnida</taxon>
        <taxon>Araneae</taxon>
        <taxon>Araneomorphae</taxon>
        <taxon>Entelegynae</taxon>
        <taxon>Araneoidea</taxon>
        <taxon>Nephilidae</taxon>
        <taxon>Nephila</taxon>
    </lineage>
</organism>
<dbReference type="Proteomes" id="UP000887013">
    <property type="component" value="Unassembled WGS sequence"/>
</dbReference>
<evidence type="ECO:0008006" key="7">
    <source>
        <dbReference type="Google" id="ProtNLM"/>
    </source>
</evidence>
<evidence type="ECO:0000313" key="5">
    <source>
        <dbReference type="EMBL" id="GFS70464.1"/>
    </source>
</evidence>
<dbReference type="SUPFAM" id="SSF57414">
    <property type="entry name" value="Hairpin loop containing domain-like"/>
    <property type="match status" value="2"/>
</dbReference>
<dbReference type="EMBL" id="BMAW01000734">
    <property type="protein sequence ID" value="GFS70464.1"/>
    <property type="molecule type" value="Genomic_DNA"/>
</dbReference>
<dbReference type="InterPro" id="IPR056953">
    <property type="entry name" value="CUT_N"/>
</dbReference>
<dbReference type="PANTHER" id="PTHR47327">
    <property type="entry name" value="FI18240P1-RELATED"/>
    <property type="match status" value="1"/>
</dbReference>
<gene>
    <name evidence="5" type="primary">X975_18016</name>
    <name evidence="5" type="ORF">NPIL_421381</name>
</gene>
<protein>
    <recommendedName>
        <fullName evidence="7">Cuticlin-1</fullName>
    </recommendedName>
</protein>
<feature type="transmembrane region" description="Helical" evidence="1">
    <location>
        <begin position="633"/>
        <end position="657"/>
    </location>
</feature>
<dbReference type="InterPro" id="IPR052774">
    <property type="entry name" value="Celegans_DevNeuronal_Protein"/>
</dbReference>
<reference evidence="5" key="1">
    <citation type="submission" date="2020-08" db="EMBL/GenBank/DDBJ databases">
        <title>Multicomponent nature underlies the extraordinary mechanical properties of spider dragline silk.</title>
        <authorList>
            <person name="Kono N."/>
            <person name="Nakamura H."/>
            <person name="Mori M."/>
            <person name="Yoshida Y."/>
            <person name="Ohtoshi R."/>
            <person name="Malay A.D."/>
            <person name="Moran D.A.P."/>
            <person name="Tomita M."/>
            <person name="Numata K."/>
            <person name="Arakawa K."/>
        </authorList>
    </citation>
    <scope>NUCLEOTIDE SEQUENCE</scope>
</reference>
<dbReference type="Pfam" id="PF25057">
    <property type="entry name" value="CUT_N"/>
    <property type="match status" value="1"/>
</dbReference>
<feature type="domain" description="Apple" evidence="3">
    <location>
        <begin position="28"/>
        <end position="112"/>
    </location>
</feature>
<dbReference type="PROSITE" id="PS50948">
    <property type="entry name" value="PAN"/>
    <property type="match status" value="3"/>
</dbReference>
<keyword evidence="2" id="KW-0732">Signal</keyword>
<evidence type="ECO:0000256" key="2">
    <source>
        <dbReference type="SAM" id="SignalP"/>
    </source>
</evidence>
<dbReference type="InterPro" id="IPR003609">
    <property type="entry name" value="Pan_app"/>
</dbReference>
<accession>A0A8X6T2W6</accession>
<keyword evidence="1" id="KW-0812">Transmembrane</keyword>
<feature type="chain" id="PRO_5036474100" description="Cuticlin-1" evidence="2">
    <location>
        <begin position="26"/>
        <end position="688"/>
    </location>
</feature>
<dbReference type="PROSITE" id="PS51034">
    <property type="entry name" value="ZP_2"/>
    <property type="match status" value="1"/>
</dbReference>
<dbReference type="Gene3D" id="3.50.4.10">
    <property type="entry name" value="Hepatocyte Growth Factor"/>
    <property type="match status" value="2"/>
</dbReference>
<name>A0A8X6T2W6_NEPPI</name>
<dbReference type="SMART" id="SM00241">
    <property type="entry name" value="ZP"/>
    <property type="match status" value="1"/>
</dbReference>
<feature type="domain" description="Apple" evidence="3">
    <location>
        <begin position="118"/>
        <end position="203"/>
    </location>
</feature>
<dbReference type="GO" id="GO:0009653">
    <property type="term" value="P:anatomical structure morphogenesis"/>
    <property type="evidence" value="ECO:0007669"/>
    <property type="project" value="TreeGrafter"/>
</dbReference>
<keyword evidence="1" id="KW-0472">Membrane</keyword>
<dbReference type="AlphaFoldDB" id="A0A8X6T2W6"/>
<proteinExistence type="predicted"/>
<evidence type="ECO:0000313" key="6">
    <source>
        <dbReference type="Proteomes" id="UP000887013"/>
    </source>
</evidence>
<comment type="caution">
    <text evidence="5">The sequence shown here is derived from an EMBL/GenBank/DDBJ whole genome shotgun (WGS) entry which is preliminary data.</text>
</comment>
<dbReference type="InterPro" id="IPR001507">
    <property type="entry name" value="ZP_dom"/>
</dbReference>
<dbReference type="SMART" id="SM00473">
    <property type="entry name" value="PAN_AP"/>
    <property type="match status" value="3"/>
</dbReference>
<evidence type="ECO:0000259" key="3">
    <source>
        <dbReference type="PROSITE" id="PS50948"/>
    </source>
</evidence>
<dbReference type="Pfam" id="PF00024">
    <property type="entry name" value="PAN_1"/>
    <property type="match status" value="2"/>
</dbReference>
<feature type="signal peptide" evidence="2">
    <location>
        <begin position="1"/>
        <end position="25"/>
    </location>
</feature>
<evidence type="ECO:0000256" key="1">
    <source>
        <dbReference type="SAM" id="Phobius"/>
    </source>
</evidence>
<evidence type="ECO:0000259" key="4">
    <source>
        <dbReference type="PROSITE" id="PS51034"/>
    </source>
</evidence>
<keyword evidence="1" id="KW-1133">Transmembrane helix</keyword>
<sequence>MNDRFPMRILLLSLISLFLILPVHSSDCPKPTFIRRLFARFRPDTLPSVNVILVHESPPSECYEQCVVDRNCSAYFVDYRNSSCFLIRDLGRDLQETELVRDEDSSYHRKVCLPNSQCDHEWAFDEVQGVQLYHYMDKTVMNVNSSDSCIIHCIAESTFTCRSARYDSSKSECVLSRHDRRTASEVFRQSPKPDSILYLERQCVEEPHGCQFKSRQSRAIMRRHRHVQVMSNITSREACELACLESAPFPCRSYQFGGQPPTCLLSPEDSNSELGTPDLQSKTPNDVLDDDHSEVYFEKESCIDVDIHCGPTSMDLIVRVSTPFRGRVYAAGHPYECYSVSVSDEGRVTLSMPLHGRHCGTRNLGNGTFINSVVVQHHAFVLRTSDRRIDVACDYEEMKLKIRGAKSVRHGEMKPLAHTVTAVAPTPPIRLRVVNATDQDVTGVELGDPLFLKVELADESVYGIFGSDLVAKGSSGSETVLLIDENGCPVEPSVVQALDRLPGSKSLMAPFQAFKFASDAAVQFQMTVSYCLDTCPPAECDVPRSSHTKSFGRRKRRRRSTSQFTDLLPGDVISDVTMESPMFLVTNLKPTLDTDQPRLGFRWEHQLQSQDHSEGHIHVKAHNQGMCVSLSTLYIIGAIIGAIQVIIVCVCASLFFCRTENEVRKKTGASTKSWPSVSSRRKLVCSHS</sequence>
<dbReference type="PANTHER" id="PTHR47327:SF1">
    <property type="entry name" value="RE15579P"/>
    <property type="match status" value="1"/>
</dbReference>